<dbReference type="EMBL" id="JACVVK020000072">
    <property type="protein sequence ID" value="KAK7495802.1"/>
    <property type="molecule type" value="Genomic_DNA"/>
</dbReference>
<sequence length="90" mass="10137">MSVGTEDTGTIVIRVCLLRSVPKFHAAIVSKCMSTLRNLAKLLRFCGWRILIPKGYFVLLKPLKKVEVAKVLEIATPREVRKFSVAKTDH</sequence>
<evidence type="ECO:0000313" key="1">
    <source>
        <dbReference type="EMBL" id="KAK7495802.1"/>
    </source>
</evidence>
<organism evidence="1 2">
    <name type="scientific">Batillaria attramentaria</name>
    <dbReference type="NCBI Taxonomy" id="370345"/>
    <lineage>
        <taxon>Eukaryota</taxon>
        <taxon>Metazoa</taxon>
        <taxon>Spiralia</taxon>
        <taxon>Lophotrochozoa</taxon>
        <taxon>Mollusca</taxon>
        <taxon>Gastropoda</taxon>
        <taxon>Caenogastropoda</taxon>
        <taxon>Sorbeoconcha</taxon>
        <taxon>Cerithioidea</taxon>
        <taxon>Batillariidae</taxon>
        <taxon>Batillaria</taxon>
    </lineage>
</organism>
<keyword evidence="2" id="KW-1185">Reference proteome</keyword>
<reference evidence="1 2" key="1">
    <citation type="journal article" date="2023" name="Sci. Data">
        <title>Genome assembly of the Korean intertidal mud-creeper Batillaria attramentaria.</title>
        <authorList>
            <person name="Patra A.K."/>
            <person name="Ho P.T."/>
            <person name="Jun S."/>
            <person name="Lee S.J."/>
            <person name="Kim Y."/>
            <person name="Won Y.J."/>
        </authorList>
    </citation>
    <scope>NUCLEOTIDE SEQUENCE [LARGE SCALE GENOMIC DNA]</scope>
    <source>
        <strain evidence="1">Wonlab-2016</strain>
    </source>
</reference>
<proteinExistence type="predicted"/>
<dbReference type="AlphaFoldDB" id="A0ABD0L8V9"/>
<protein>
    <submittedName>
        <fullName evidence="1">Uncharacterized protein</fullName>
    </submittedName>
</protein>
<evidence type="ECO:0000313" key="2">
    <source>
        <dbReference type="Proteomes" id="UP001519460"/>
    </source>
</evidence>
<gene>
    <name evidence="1" type="ORF">BaRGS_00013022</name>
</gene>
<dbReference type="Proteomes" id="UP001519460">
    <property type="component" value="Unassembled WGS sequence"/>
</dbReference>
<name>A0ABD0L8V9_9CAEN</name>
<comment type="caution">
    <text evidence="1">The sequence shown here is derived from an EMBL/GenBank/DDBJ whole genome shotgun (WGS) entry which is preliminary data.</text>
</comment>
<accession>A0ABD0L8V9</accession>